<evidence type="ECO:0000313" key="4">
    <source>
        <dbReference type="Proteomes" id="UP001165065"/>
    </source>
</evidence>
<gene>
    <name evidence="3" type="ORF">TrCOL_g13709</name>
</gene>
<feature type="transmembrane region" description="Helical" evidence="2">
    <location>
        <begin position="107"/>
        <end position="126"/>
    </location>
</feature>
<keyword evidence="2" id="KW-1133">Transmembrane helix</keyword>
<feature type="transmembrane region" description="Helical" evidence="2">
    <location>
        <begin position="418"/>
        <end position="436"/>
    </location>
</feature>
<feature type="compositionally biased region" description="Pro residues" evidence="1">
    <location>
        <begin position="542"/>
        <end position="556"/>
    </location>
</feature>
<protein>
    <submittedName>
        <fullName evidence="3">Uncharacterized protein</fullName>
    </submittedName>
</protein>
<keyword evidence="2" id="KW-0812">Transmembrane</keyword>
<proteinExistence type="predicted"/>
<feature type="transmembrane region" description="Helical" evidence="2">
    <location>
        <begin position="375"/>
        <end position="398"/>
    </location>
</feature>
<reference evidence="4" key="1">
    <citation type="journal article" date="2023" name="Commun. Biol.">
        <title>Genome analysis of Parmales, the sister group of diatoms, reveals the evolutionary specialization of diatoms from phago-mixotrophs to photoautotrophs.</title>
        <authorList>
            <person name="Ban H."/>
            <person name="Sato S."/>
            <person name="Yoshikawa S."/>
            <person name="Yamada K."/>
            <person name="Nakamura Y."/>
            <person name="Ichinomiya M."/>
            <person name="Sato N."/>
            <person name="Blanc-Mathieu R."/>
            <person name="Endo H."/>
            <person name="Kuwata A."/>
            <person name="Ogata H."/>
        </authorList>
    </citation>
    <scope>NUCLEOTIDE SEQUENCE [LARGE SCALE GENOMIC DNA]</scope>
</reference>
<name>A0A9W7GHP6_9STRA</name>
<feature type="transmembrane region" description="Helical" evidence="2">
    <location>
        <begin position="304"/>
        <end position="325"/>
    </location>
</feature>
<dbReference type="EMBL" id="BRYA01000242">
    <property type="protein sequence ID" value="GMI45320.1"/>
    <property type="molecule type" value="Genomic_DNA"/>
</dbReference>
<comment type="caution">
    <text evidence="3">The sequence shown here is derived from an EMBL/GenBank/DDBJ whole genome shotgun (WGS) entry which is preliminary data.</text>
</comment>
<feature type="transmembrane region" description="Helical" evidence="2">
    <location>
        <begin position="138"/>
        <end position="159"/>
    </location>
</feature>
<feature type="transmembrane region" description="Helical" evidence="2">
    <location>
        <begin position="345"/>
        <end position="368"/>
    </location>
</feature>
<organism evidence="3 4">
    <name type="scientific">Triparma columacea</name>
    <dbReference type="NCBI Taxonomy" id="722753"/>
    <lineage>
        <taxon>Eukaryota</taxon>
        <taxon>Sar</taxon>
        <taxon>Stramenopiles</taxon>
        <taxon>Ochrophyta</taxon>
        <taxon>Bolidophyceae</taxon>
        <taxon>Parmales</taxon>
        <taxon>Triparmaceae</taxon>
        <taxon>Triparma</taxon>
    </lineage>
</organism>
<dbReference type="Proteomes" id="UP001165065">
    <property type="component" value="Unassembled WGS sequence"/>
</dbReference>
<accession>A0A9W7GHP6</accession>
<dbReference type="OrthoDB" id="421753at2759"/>
<sequence>MATRSEAEKLKSKGITCRGTHNLLAWRRSVLGLAIIGMMVVSWFQYEDTFVALDHYNTTVTKMNQDIVYDAARDASSFRAYGQRVAEASGAAAMVDIMWIRVQCSRVLVGVNLFAIVVLLLALYFWDVYHRSRKLMLTSWLLAFAAPFAISTTPTRYFVRWDKFANQTDIFINGAAEHYKVDEREAQVVASCGAITDPSNPQTLEEMRYNVDRMCGYLKDVDGGIMNWLSGDRISQARRNCEIAQEAVEDGRIDDALEITTETCDDILSEVEAAEGDNMDSLQRLQMILLSQDMATKARVAAELLISLANALWAVKGMVPAAVAIAPALLRGSLTVKQLIPQSTIPGMFVILLPWLYCPLVWCLYNILFQLTGTLALFFGLLLLAFGPMNYSLLGTYFHITKPMDDKTVIGNVRKMNVSSALLVLLTPSATTHLVFSTFAKYLVTTIAGVDFVVGEITSQRDFEVFLTTGNDRGGHRVSALTRSKINFLMKERNERLDDLCKANDNKVNIKGMDRWGVEMGINRVGDRMKAVNTRALKINGKPPPKPPRTTLPPQFPKMGGGNKRKSYV</sequence>
<evidence type="ECO:0000313" key="3">
    <source>
        <dbReference type="EMBL" id="GMI45320.1"/>
    </source>
</evidence>
<keyword evidence="4" id="KW-1185">Reference proteome</keyword>
<dbReference type="AlphaFoldDB" id="A0A9W7GHP6"/>
<keyword evidence="2" id="KW-0472">Membrane</keyword>
<feature type="region of interest" description="Disordered" evidence="1">
    <location>
        <begin position="538"/>
        <end position="569"/>
    </location>
</feature>
<evidence type="ECO:0000256" key="1">
    <source>
        <dbReference type="SAM" id="MobiDB-lite"/>
    </source>
</evidence>
<evidence type="ECO:0000256" key="2">
    <source>
        <dbReference type="SAM" id="Phobius"/>
    </source>
</evidence>